<evidence type="ECO:0000313" key="2">
    <source>
        <dbReference type="Proteomes" id="UP000308267"/>
    </source>
</evidence>
<dbReference type="EMBL" id="SJOL01005265">
    <property type="protein sequence ID" value="TGZ70618.1"/>
    <property type="molecule type" value="Genomic_DNA"/>
</dbReference>
<sequence>MFYPSQAVRGLKLQTQVLRNTLHVSLVTVNVHLTKMIGPPWPDGVIFNYQTEESWFQCPQRIVRYPLIAPSQDETAAHSTKSIFEEKFTVIHAAGDTPVSRLPTLYSPIHTPSYQCLLEQVTRLRPTR</sequence>
<dbReference type="EMBL" id="SJOL01005265">
    <property type="protein sequence ID" value="TGZ70617.1"/>
    <property type="molecule type" value="Genomic_DNA"/>
</dbReference>
<accession>A0A4S2M942</accession>
<organism evidence="1 2">
    <name type="scientific">Opisthorchis felineus</name>
    <dbReference type="NCBI Taxonomy" id="147828"/>
    <lineage>
        <taxon>Eukaryota</taxon>
        <taxon>Metazoa</taxon>
        <taxon>Spiralia</taxon>
        <taxon>Lophotrochozoa</taxon>
        <taxon>Platyhelminthes</taxon>
        <taxon>Trematoda</taxon>
        <taxon>Digenea</taxon>
        <taxon>Opisthorchiida</taxon>
        <taxon>Opisthorchiata</taxon>
        <taxon>Opisthorchiidae</taxon>
        <taxon>Opisthorchis</taxon>
    </lineage>
</organism>
<keyword evidence="2" id="KW-1185">Reference proteome</keyword>
<comment type="caution">
    <text evidence="1">The sequence shown here is derived from an EMBL/GenBank/DDBJ whole genome shotgun (WGS) entry which is preliminary data.</text>
</comment>
<evidence type="ECO:0000313" key="1">
    <source>
        <dbReference type="EMBL" id="TGZ70618.1"/>
    </source>
</evidence>
<dbReference type="Proteomes" id="UP000308267">
    <property type="component" value="Unassembled WGS sequence"/>
</dbReference>
<reference evidence="1 2" key="1">
    <citation type="journal article" date="2019" name="BMC Genomics">
        <title>New insights from Opisthorchis felineus genome: update on genomics of the epidemiologically important liver flukes.</title>
        <authorList>
            <person name="Ershov N.I."/>
            <person name="Mordvinov V.A."/>
            <person name="Prokhortchouk E.B."/>
            <person name="Pakharukova M.Y."/>
            <person name="Gunbin K.V."/>
            <person name="Ustyantsev K."/>
            <person name="Genaev M.A."/>
            <person name="Blinov A.G."/>
            <person name="Mazur A."/>
            <person name="Boulygina E."/>
            <person name="Tsygankova S."/>
            <person name="Khrameeva E."/>
            <person name="Chekanov N."/>
            <person name="Fan G."/>
            <person name="Xiao A."/>
            <person name="Zhang H."/>
            <person name="Xu X."/>
            <person name="Yang H."/>
            <person name="Solovyev V."/>
            <person name="Lee S.M."/>
            <person name="Liu X."/>
            <person name="Afonnikov D.A."/>
            <person name="Skryabin K.G."/>
        </authorList>
    </citation>
    <scope>NUCLEOTIDE SEQUENCE [LARGE SCALE GENOMIC DNA]</scope>
    <source>
        <strain evidence="1">AK-0245</strain>
        <tissue evidence="1">Whole organism</tissue>
    </source>
</reference>
<dbReference type="AlphaFoldDB" id="A0A4S2M942"/>
<protein>
    <submittedName>
        <fullName evidence="1">Uncharacterized protein</fullName>
    </submittedName>
</protein>
<gene>
    <name evidence="1" type="ORF">CRM22_003109</name>
</gene>
<proteinExistence type="predicted"/>
<name>A0A4S2M942_OPIFE</name>
<dbReference type="OrthoDB" id="427452at2759"/>